<dbReference type="Pfam" id="PF12796">
    <property type="entry name" value="Ank_2"/>
    <property type="match status" value="1"/>
</dbReference>
<gene>
    <name evidence="4" type="ORF">SARC_04421</name>
</gene>
<keyword evidence="1" id="KW-0677">Repeat</keyword>
<sequence length="205" mass="22232">MLLRRTLIKRKPIESYSAYVSSKWSSMPGVLLVDSTCRSSDSNLWVAASDNNIGRVKELIEDASSDLSPNSKDGNGYTPMHAAAGWGHKELLEYLISKGGDANVTDNDGDSPLHSTEDVIIAQILVDAGADLAIKNDEGLTPNDVASEEGLLEMCNFFREKLGMDPMTAESIRIASNAMAALRIDATSVRENNEPLNEIEKNESS</sequence>
<keyword evidence="5" id="KW-1185">Reference proteome</keyword>
<evidence type="ECO:0000313" key="5">
    <source>
        <dbReference type="Proteomes" id="UP000054560"/>
    </source>
</evidence>
<dbReference type="STRING" id="667725.A0A0L0G2L6"/>
<dbReference type="EMBL" id="KQ241843">
    <property type="protein sequence ID" value="KNC83325.1"/>
    <property type="molecule type" value="Genomic_DNA"/>
</dbReference>
<evidence type="ECO:0000256" key="2">
    <source>
        <dbReference type="ARBA" id="ARBA00023043"/>
    </source>
</evidence>
<name>A0A0L0G2L6_9EUKA</name>
<accession>A0A0L0G2L6</accession>
<evidence type="ECO:0000256" key="1">
    <source>
        <dbReference type="ARBA" id="ARBA00022737"/>
    </source>
</evidence>
<dbReference type="OrthoDB" id="19174at2759"/>
<evidence type="ECO:0000256" key="3">
    <source>
        <dbReference type="PROSITE-ProRule" id="PRU00023"/>
    </source>
</evidence>
<proteinExistence type="predicted"/>
<protein>
    <submittedName>
        <fullName evidence="4">Uncharacterized protein</fullName>
    </submittedName>
</protein>
<dbReference type="SUPFAM" id="SSF48403">
    <property type="entry name" value="Ankyrin repeat"/>
    <property type="match status" value="1"/>
</dbReference>
<dbReference type="InterPro" id="IPR036770">
    <property type="entry name" value="Ankyrin_rpt-contain_sf"/>
</dbReference>
<dbReference type="Gene3D" id="1.25.40.20">
    <property type="entry name" value="Ankyrin repeat-containing domain"/>
    <property type="match status" value="1"/>
</dbReference>
<dbReference type="RefSeq" id="XP_014157227.1">
    <property type="nucleotide sequence ID" value="XM_014301752.1"/>
</dbReference>
<dbReference type="AlphaFoldDB" id="A0A0L0G2L6"/>
<keyword evidence="2 3" id="KW-0040">ANK repeat</keyword>
<dbReference type="PRINTS" id="PR01415">
    <property type="entry name" value="ANKYRIN"/>
</dbReference>
<dbReference type="GeneID" id="25904925"/>
<dbReference type="InterPro" id="IPR002110">
    <property type="entry name" value="Ankyrin_rpt"/>
</dbReference>
<feature type="repeat" description="ANK" evidence="3">
    <location>
        <begin position="75"/>
        <end position="107"/>
    </location>
</feature>
<dbReference type="PANTHER" id="PTHR24171">
    <property type="entry name" value="ANKYRIN REPEAT DOMAIN-CONTAINING PROTEIN 39-RELATED"/>
    <property type="match status" value="1"/>
</dbReference>
<reference evidence="4 5" key="1">
    <citation type="submission" date="2011-02" db="EMBL/GenBank/DDBJ databases">
        <title>The Genome Sequence of Sphaeroforma arctica JP610.</title>
        <authorList>
            <consortium name="The Broad Institute Genome Sequencing Platform"/>
            <person name="Russ C."/>
            <person name="Cuomo C."/>
            <person name="Young S.K."/>
            <person name="Zeng Q."/>
            <person name="Gargeya S."/>
            <person name="Alvarado L."/>
            <person name="Berlin A."/>
            <person name="Chapman S.B."/>
            <person name="Chen Z."/>
            <person name="Freedman E."/>
            <person name="Gellesch M."/>
            <person name="Goldberg J."/>
            <person name="Griggs A."/>
            <person name="Gujja S."/>
            <person name="Heilman E."/>
            <person name="Heiman D."/>
            <person name="Howarth C."/>
            <person name="Mehta T."/>
            <person name="Neiman D."/>
            <person name="Pearson M."/>
            <person name="Roberts A."/>
            <person name="Saif S."/>
            <person name="Shea T."/>
            <person name="Shenoy N."/>
            <person name="Sisk P."/>
            <person name="Stolte C."/>
            <person name="Sykes S."/>
            <person name="White J."/>
            <person name="Yandava C."/>
            <person name="Burger G."/>
            <person name="Gray M.W."/>
            <person name="Holland P.W.H."/>
            <person name="King N."/>
            <person name="Lang F.B.F."/>
            <person name="Roger A.J."/>
            <person name="Ruiz-Trillo I."/>
            <person name="Haas B."/>
            <person name="Nusbaum C."/>
            <person name="Birren B."/>
        </authorList>
    </citation>
    <scope>NUCLEOTIDE SEQUENCE [LARGE SCALE GENOMIC DNA]</scope>
    <source>
        <strain evidence="4 5">JP610</strain>
    </source>
</reference>
<organism evidence="4 5">
    <name type="scientific">Sphaeroforma arctica JP610</name>
    <dbReference type="NCBI Taxonomy" id="667725"/>
    <lineage>
        <taxon>Eukaryota</taxon>
        <taxon>Ichthyosporea</taxon>
        <taxon>Ichthyophonida</taxon>
        <taxon>Sphaeroforma</taxon>
    </lineage>
</organism>
<dbReference type="PROSITE" id="PS50088">
    <property type="entry name" value="ANK_REPEAT"/>
    <property type="match status" value="1"/>
</dbReference>
<dbReference type="PROSITE" id="PS50297">
    <property type="entry name" value="ANK_REP_REGION"/>
    <property type="match status" value="1"/>
</dbReference>
<dbReference type="SMART" id="SM00248">
    <property type="entry name" value="ANK"/>
    <property type="match status" value="4"/>
</dbReference>
<dbReference type="eggNOG" id="KOG0504">
    <property type="taxonomic scope" value="Eukaryota"/>
</dbReference>
<evidence type="ECO:0000313" key="4">
    <source>
        <dbReference type="EMBL" id="KNC83325.1"/>
    </source>
</evidence>
<dbReference type="Proteomes" id="UP000054560">
    <property type="component" value="Unassembled WGS sequence"/>
</dbReference>